<feature type="transmembrane region" description="Helical" evidence="5">
    <location>
        <begin position="292"/>
        <end position="314"/>
    </location>
</feature>
<feature type="domain" description="Amino acid permease/ SLC12A" evidence="6">
    <location>
        <begin position="39"/>
        <end position="430"/>
    </location>
</feature>
<evidence type="ECO:0000313" key="7">
    <source>
        <dbReference type="EMBL" id="AZA10953.1"/>
    </source>
</evidence>
<feature type="transmembrane region" description="Helical" evidence="5">
    <location>
        <begin position="233"/>
        <end position="253"/>
    </location>
</feature>
<name>A0A3G6IZL1_9CORY</name>
<dbReference type="AlphaFoldDB" id="A0A3G6IZL1"/>
<dbReference type="PIRSF" id="PIRSF006060">
    <property type="entry name" value="AA_transporter"/>
    <property type="match status" value="1"/>
</dbReference>
<dbReference type="Pfam" id="PF00324">
    <property type="entry name" value="AA_permease"/>
    <property type="match status" value="1"/>
</dbReference>
<dbReference type="PANTHER" id="PTHR42770">
    <property type="entry name" value="AMINO ACID TRANSPORTER-RELATED"/>
    <property type="match status" value="1"/>
</dbReference>
<keyword evidence="2 5" id="KW-0812">Transmembrane</keyword>
<dbReference type="OrthoDB" id="137613at2"/>
<feature type="transmembrane region" description="Helical" evidence="5">
    <location>
        <begin position="335"/>
        <end position="357"/>
    </location>
</feature>
<feature type="transmembrane region" description="Helical" evidence="5">
    <location>
        <begin position="199"/>
        <end position="221"/>
    </location>
</feature>
<accession>A0A3G6IZL1</accession>
<feature type="transmembrane region" description="Helical" evidence="5">
    <location>
        <begin position="411"/>
        <end position="432"/>
    </location>
</feature>
<dbReference type="KEGG" id="cgk:CGERO_03150"/>
<dbReference type="GO" id="GO:0055085">
    <property type="term" value="P:transmembrane transport"/>
    <property type="evidence" value="ECO:0007669"/>
    <property type="project" value="InterPro"/>
</dbReference>
<evidence type="ECO:0000259" key="6">
    <source>
        <dbReference type="Pfam" id="PF00324"/>
    </source>
</evidence>
<evidence type="ECO:0000256" key="1">
    <source>
        <dbReference type="ARBA" id="ARBA00004141"/>
    </source>
</evidence>
<keyword evidence="8" id="KW-1185">Reference proteome</keyword>
<feature type="transmembrane region" description="Helical" evidence="5">
    <location>
        <begin position="377"/>
        <end position="399"/>
    </location>
</feature>
<dbReference type="InterPro" id="IPR004841">
    <property type="entry name" value="AA-permease/SLC12A_dom"/>
</dbReference>
<comment type="subcellular location">
    <subcellularLocation>
        <location evidence="1">Membrane</location>
        <topology evidence="1">Multi-pass membrane protein</topology>
    </subcellularLocation>
</comment>
<dbReference type="Gene3D" id="1.20.1740.10">
    <property type="entry name" value="Amino acid/polyamine transporter I"/>
    <property type="match status" value="1"/>
</dbReference>
<protein>
    <submittedName>
        <fullName evidence="7">Putrescine importer PuuP</fullName>
    </submittedName>
</protein>
<evidence type="ECO:0000313" key="8">
    <source>
        <dbReference type="Proteomes" id="UP000271587"/>
    </source>
</evidence>
<dbReference type="GO" id="GO:0016020">
    <property type="term" value="C:membrane"/>
    <property type="evidence" value="ECO:0007669"/>
    <property type="project" value="UniProtKB-SubCell"/>
</dbReference>
<feature type="transmembrane region" description="Helical" evidence="5">
    <location>
        <begin position="159"/>
        <end position="179"/>
    </location>
</feature>
<gene>
    <name evidence="7" type="primary">puuP</name>
    <name evidence="7" type="ORF">CGERO_03150</name>
</gene>
<organism evidence="7 8">
    <name type="scientific">Corynebacterium gerontici</name>
    <dbReference type="NCBI Taxonomy" id="2079234"/>
    <lineage>
        <taxon>Bacteria</taxon>
        <taxon>Bacillati</taxon>
        <taxon>Actinomycetota</taxon>
        <taxon>Actinomycetes</taxon>
        <taxon>Mycobacteriales</taxon>
        <taxon>Corynebacteriaceae</taxon>
        <taxon>Corynebacterium</taxon>
    </lineage>
</organism>
<keyword evidence="4 5" id="KW-0472">Membrane</keyword>
<feature type="transmembrane region" description="Helical" evidence="5">
    <location>
        <begin position="53"/>
        <end position="84"/>
    </location>
</feature>
<evidence type="ECO:0000256" key="5">
    <source>
        <dbReference type="SAM" id="Phobius"/>
    </source>
</evidence>
<reference evidence="7 8" key="1">
    <citation type="submission" date="2018-11" db="EMBL/GenBank/DDBJ databases">
        <authorList>
            <person name="Kleinhagauer T."/>
            <person name="Glaeser S.P."/>
            <person name="Spergser J."/>
            <person name="Ruckert C."/>
            <person name="Kaempfer P."/>
            <person name="Busse H.-J."/>
        </authorList>
    </citation>
    <scope>NUCLEOTIDE SEQUENCE [LARGE SCALE GENOMIC DNA]</scope>
    <source>
        <strain evidence="7 8">W8</strain>
    </source>
</reference>
<keyword evidence="3 5" id="KW-1133">Transmembrane helix</keyword>
<dbReference type="InterPro" id="IPR050367">
    <property type="entry name" value="APC_superfamily"/>
</dbReference>
<feature type="transmembrane region" description="Helical" evidence="5">
    <location>
        <begin position="96"/>
        <end position="119"/>
    </location>
</feature>
<feature type="transmembrane region" description="Helical" evidence="5">
    <location>
        <begin position="12"/>
        <end position="33"/>
    </location>
</feature>
<evidence type="ECO:0000256" key="3">
    <source>
        <dbReference type="ARBA" id="ARBA00022989"/>
    </source>
</evidence>
<evidence type="ECO:0000256" key="2">
    <source>
        <dbReference type="ARBA" id="ARBA00022692"/>
    </source>
</evidence>
<feature type="transmembrane region" description="Helical" evidence="5">
    <location>
        <begin position="444"/>
        <end position="461"/>
    </location>
</feature>
<dbReference type="PANTHER" id="PTHR42770:SF16">
    <property type="entry name" value="AMINO ACID PERMEASE"/>
    <property type="match status" value="1"/>
</dbReference>
<proteinExistence type="predicted"/>
<sequence>MATTDKEHALQGHLGAGSLMMLIIAASAPLTAVAGGAPTSYAVTGMVEVPMGYLVLGVVLLIFAVGYAAMSSNITNAGALYAYIATGLGKRHGLAAAWLALVSYNAMQIGLYGIVGVTISGTLSALLGIEVSWWIAALVCWLVTALLGAMNIDASAKVIGVLVLLEFAVVAFVDFIGLANPAEGLSAQAFDPAGFAGPGVGAALAFGMAAFMGFESATIYAEEAKDPKRSVPRATYGALMLIAGFYAFSAWAIGQGVGDSQIVDRARELGPELIFVFLEEGGHGGLATVGRIIFVTSLLAALFAFHNAVARYALVLGREGVLPEKLGRTHPKTHAPIYASLAQSALALLFIVGFAAYGEATNAGPEFPVLTMFSWLTNAGAFGIVFLLLITSIAVVMFFRGDREHNVFVRVIAPVLAMIGLAVIFIEILIHFDVMVGQEGFHPLVVGMPSVILLTGVAGYIRGEMLRRSNPELYECIGTGVGVAA</sequence>
<feature type="transmembrane region" description="Helical" evidence="5">
    <location>
        <begin position="131"/>
        <end position="152"/>
    </location>
</feature>
<dbReference type="RefSeq" id="WP_123933429.1">
    <property type="nucleotide sequence ID" value="NZ_CP033897.1"/>
</dbReference>
<dbReference type="Proteomes" id="UP000271587">
    <property type="component" value="Chromosome"/>
</dbReference>
<evidence type="ECO:0000256" key="4">
    <source>
        <dbReference type="ARBA" id="ARBA00023136"/>
    </source>
</evidence>
<dbReference type="EMBL" id="CP033897">
    <property type="protein sequence ID" value="AZA10953.1"/>
    <property type="molecule type" value="Genomic_DNA"/>
</dbReference>